<dbReference type="SUPFAM" id="SSF51197">
    <property type="entry name" value="Clavaminate synthase-like"/>
    <property type="match status" value="1"/>
</dbReference>
<dbReference type="InterPro" id="IPR008775">
    <property type="entry name" value="Phytyl_CoA_dOase-like"/>
</dbReference>
<accession>A0ABM6LY05</accession>
<dbReference type="EMBL" id="CP022132">
    <property type="protein sequence ID" value="ASG67439.1"/>
    <property type="molecule type" value="Genomic_DNA"/>
</dbReference>
<keyword evidence="2" id="KW-0223">Dioxygenase</keyword>
<protein>
    <submittedName>
        <fullName evidence="2">Phytanoyl-CoA dioxygenase</fullName>
    </submittedName>
</protein>
<keyword evidence="2" id="KW-0560">Oxidoreductase</keyword>
<dbReference type="RefSeq" id="WP_088771981.1">
    <property type="nucleotide sequence ID" value="NZ_CP022132.1"/>
</dbReference>
<dbReference type="Pfam" id="PF05721">
    <property type="entry name" value="PhyH"/>
    <property type="match status" value="1"/>
</dbReference>
<evidence type="ECO:0000313" key="3">
    <source>
        <dbReference type="Proteomes" id="UP000249910"/>
    </source>
</evidence>
<dbReference type="PANTHER" id="PTHR20883:SF48">
    <property type="entry name" value="ECTOINE DIOXYGENASE"/>
    <property type="match status" value="1"/>
</dbReference>
<reference evidence="2 3" key="1">
    <citation type="submission" date="2017-06" db="EMBL/GenBank/DDBJ databases">
        <title>Complete genome of Francisella halioticida.</title>
        <authorList>
            <person name="Sjodin A."/>
        </authorList>
    </citation>
    <scope>NUCLEOTIDE SEQUENCE [LARGE SCALE GENOMIC DNA]</scope>
    <source>
        <strain evidence="2 3">DSM 23729</strain>
    </source>
</reference>
<proteinExistence type="predicted"/>
<name>A0ABM6LY05_9GAMM</name>
<sequence>MSYQLFKKDKLFWDENKFLKVTNLLSNEQKRNLSKWCAHLEALPETPRKWMKYFESGSQKKLCRIENFLDYEQNFFEIAAGENTISLVSQLMEEKALLFKEKINVKYPQSSGFSAHQDAPAFIGFNQKYHVTMMVAIDDSIIENGCLRVIKSNPYKDITLDQEKDGSIKVEIAKKLDWIPIECKAGDVLLFDSYLPHYSKTNNSNRSRRAAFITYSRASEGKSMRKEYFADKRDKFPQDCEKIPGKDYSKGAEIYNVANPIE</sequence>
<gene>
    <name evidence="2" type="ORF">CDV26_02635</name>
</gene>
<evidence type="ECO:0000256" key="1">
    <source>
        <dbReference type="ARBA" id="ARBA00001954"/>
    </source>
</evidence>
<keyword evidence="3" id="KW-1185">Reference proteome</keyword>
<dbReference type="PANTHER" id="PTHR20883">
    <property type="entry name" value="PHYTANOYL-COA DIOXYGENASE DOMAIN CONTAINING 1"/>
    <property type="match status" value="1"/>
</dbReference>
<evidence type="ECO:0000313" key="2">
    <source>
        <dbReference type="EMBL" id="ASG67439.1"/>
    </source>
</evidence>
<organism evidence="2 3">
    <name type="scientific">Francisella halioticida</name>
    <dbReference type="NCBI Taxonomy" id="549298"/>
    <lineage>
        <taxon>Bacteria</taxon>
        <taxon>Pseudomonadati</taxon>
        <taxon>Pseudomonadota</taxon>
        <taxon>Gammaproteobacteria</taxon>
        <taxon>Thiotrichales</taxon>
        <taxon>Francisellaceae</taxon>
        <taxon>Francisella</taxon>
    </lineage>
</organism>
<comment type="cofactor">
    <cofactor evidence="1">
        <name>Fe(2+)</name>
        <dbReference type="ChEBI" id="CHEBI:29033"/>
    </cofactor>
</comment>
<dbReference type="Proteomes" id="UP000249910">
    <property type="component" value="Chromosome"/>
</dbReference>
<dbReference type="GO" id="GO:0051213">
    <property type="term" value="F:dioxygenase activity"/>
    <property type="evidence" value="ECO:0007669"/>
    <property type="project" value="UniProtKB-KW"/>
</dbReference>
<dbReference type="Gene3D" id="2.60.120.620">
    <property type="entry name" value="q2cbj1_9rhob like domain"/>
    <property type="match status" value="1"/>
</dbReference>